<dbReference type="EMBL" id="JACCHS010000108">
    <property type="protein sequence ID" value="NYT47234.1"/>
    <property type="molecule type" value="Genomic_DNA"/>
</dbReference>
<dbReference type="Proteomes" id="UP000537890">
    <property type="component" value="Unassembled WGS sequence"/>
</dbReference>
<dbReference type="AlphaFoldDB" id="A0A7Z0MP23"/>
<gene>
    <name evidence="1" type="ORF">H0A75_06305</name>
</gene>
<name>A0A7Z0MP23_9GAMM</name>
<sequence length="323" mass="35528">MALTFFYAFVTVNLHADTLLEFDFENFRRGQVTGPHSAAVPGITGVHNMANNGVEQFYGTNRKLSMTRWAGPVNFPELTFTTTRRMTLESIEFSHVHNHNPGFTTYPTYDVDVQLDSGSGYTSIGVFTAEPSGYFSEKIAVPGLLLPGTYKLRWIALVSPNTNTEFFGLDNIRLVGTDAQVVNVDIKSNSIHLCSYGPMPAMVAAILGSDEFDINDIITDSLRFSGAEVKLVGKTDPDSLCSRKDVNKDGYEDLVCNYLTMDLGSINASTTKVSIVGDLYDASKFKGVNRDRVNIVKYPCSGATDDDIVTKDREPPQRGFGNH</sequence>
<protein>
    <submittedName>
        <fullName evidence="1">Uncharacterized protein</fullName>
    </submittedName>
</protein>
<reference evidence="1 2" key="1">
    <citation type="submission" date="2020-05" db="EMBL/GenBank/DDBJ databases">
        <title>Horizontal transmission and recombination maintain forever young bacterial symbiont genomes.</title>
        <authorList>
            <person name="Russell S.L."/>
            <person name="Pepper-Tunick E."/>
            <person name="Svedberg J."/>
            <person name="Byrne A."/>
            <person name="Ruelas Castillo J."/>
            <person name="Vollmers C."/>
            <person name="Beinart R.A."/>
            <person name="Corbett-Detig R."/>
        </authorList>
    </citation>
    <scope>NUCLEOTIDE SEQUENCE [LARGE SCALE GENOMIC DNA]</scope>
    <source>
        <strain evidence="1">4727-3</strain>
    </source>
</reference>
<evidence type="ECO:0000313" key="1">
    <source>
        <dbReference type="EMBL" id="NYT47234.1"/>
    </source>
</evidence>
<proteinExistence type="predicted"/>
<organism evidence="1 2">
    <name type="scientific">Candidatus Methanofishera endochildressiae</name>
    <dbReference type="NCBI Taxonomy" id="2738884"/>
    <lineage>
        <taxon>Bacteria</taxon>
        <taxon>Pseudomonadati</taxon>
        <taxon>Pseudomonadota</taxon>
        <taxon>Gammaproteobacteria</taxon>
        <taxon>Candidatus Methanofishera</taxon>
    </lineage>
</organism>
<comment type="caution">
    <text evidence="1">The sequence shown here is derived from an EMBL/GenBank/DDBJ whole genome shotgun (WGS) entry which is preliminary data.</text>
</comment>
<evidence type="ECO:0000313" key="2">
    <source>
        <dbReference type="Proteomes" id="UP000537890"/>
    </source>
</evidence>
<accession>A0A7Z0MP23</accession>